<feature type="transmembrane region" description="Helical" evidence="1">
    <location>
        <begin position="46"/>
        <end position="67"/>
    </location>
</feature>
<keyword evidence="1" id="KW-0812">Transmembrane</keyword>
<evidence type="ECO:0000313" key="3">
    <source>
        <dbReference type="Proteomes" id="UP000282574"/>
    </source>
</evidence>
<evidence type="ECO:0000256" key="1">
    <source>
        <dbReference type="SAM" id="Phobius"/>
    </source>
</evidence>
<accession>A0AB37UFM4</accession>
<protein>
    <submittedName>
        <fullName evidence="2">Uncharacterized protein</fullName>
    </submittedName>
</protein>
<name>A0AB37UFM4_9CYAN</name>
<dbReference type="Proteomes" id="UP000282574">
    <property type="component" value="Unassembled WGS sequence"/>
</dbReference>
<gene>
    <name evidence="2" type="ORF">DSM107010_42780</name>
</gene>
<dbReference type="EMBL" id="RSCK01000043">
    <property type="protein sequence ID" value="RUT10390.1"/>
    <property type="molecule type" value="Genomic_DNA"/>
</dbReference>
<dbReference type="AlphaFoldDB" id="A0AB37UFM4"/>
<sequence length="74" mass="8056">MSDLVKIFTRKWLNRQSDRATLFITQTQHTEAIGTMNSIFSRQLSLSLALLAPIATGVAVFGSGLSAQAQTMTL</sequence>
<reference evidence="2 3" key="1">
    <citation type="journal article" date="2019" name="Genome Biol. Evol.">
        <title>Day and night: Metabolic profiles and evolutionary relationships of six axenic non-marine cyanobacteria.</title>
        <authorList>
            <person name="Will S.E."/>
            <person name="Henke P."/>
            <person name="Boedeker C."/>
            <person name="Huang S."/>
            <person name="Brinkmann H."/>
            <person name="Rohde M."/>
            <person name="Jarek M."/>
            <person name="Friedl T."/>
            <person name="Seufert S."/>
            <person name="Schumacher M."/>
            <person name="Overmann J."/>
            <person name="Neumann-Schaal M."/>
            <person name="Petersen J."/>
        </authorList>
    </citation>
    <scope>NUCLEOTIDE SEQUENCE [LARGE SCALE GENOMIC DNA]</scope>
    <source>
        <strain evidence="2 3">SAG 39.79</strain>
    </source>
</reference>
<organism evidence="2 3">
    <name type="scientific">Chroococcidiopsis cubana SAG 39.79</name>
    <dbReference type="NCBI Taxonomy" id="388085"/>
    <lineage>
        <taxon>Bacteria</taxon>
        <taxon>Bacillati</taxon>
        <taxon>Cyanobacteriota</taxon>
        <taxon>Cyanophyceae</taxon>
        <taxon>Chroococcidiopsidales</taxon>
        <taxon>Chroococcidiopsidaceae</taxon>
        <taxon>Chroococcidiopsis</taxon>
    </lineage>
</organism>
<dbReference type="RefSeq" id="WP_015155823.1">
    <property type="nucleotide sequence ID" value="NZ_JAVKZF010000001.1"/>
</dbReference>
<comment type="caution">
    <text evidence="2">The sequence shown here is derived from an EMBL/GenBank/DDBJ whole genome shotgun (WGS) entry which is preliminary data.</text>
</comment>
<keyword evidence="3" id="KW-1185">Reference proteome</keyword>
<proteinExistence type="predicted"/>
<keyword evidence="1" id="KW-1133">Transmembrane helix</keyword>
<evidence type="ECO:0000313" key="2">
    <source>
        <dbReference type="EMBL" id="RUT10390.1"/>
    </source>
</evidence>
<keyword evidence="1" id="KW-0472">Membrane</keyword>